<protein>
    <submittedName>
        <fullName evidence="1">Uncharacterized protein</fullName>
    </submittedName>
</protein>
<reference evidence="1" key="1">
    <citation type="submission" date="2021-01" db="EMBL/GenBank/DDBJ databases">
        <authorList>
            <person name="Corre E."/>
            <person name="Pelletier E."/>
            <person name="Niang G."/>
            <person name="Scheremetjew M."/>
            <person name="Finn R."/>
            <person name="Kale V."/>
            <person name="Holt S."/>
            <person name="Cochrane G."/>
            <person name="Meng A."/>
            <person name="Brown T."/>
            <person name="Cohen L."/>
        </authorList>
    </citation>
    <scope>NUCLEOTIDE SEQUENCE</scope>
    <source>
        <strain evidence="1">UTEX LB 985</strain>
    </source>
</reference>
<dbReference type="AlphaFoldDB" id="A0A7S2G056"/>
<dbReference type="EMBL" id="HBGU01016280">
    <property type="protein sequence ID" value="CAD9425269.1"/>
    <property type="molecule type" value="Transcribed_RNA"/>
</dbReference>
<proteinExistence type="predicted"/>
<organism evidence="1">
    <name type="scientific">Haptolina brevifila</name>
    <dbReference type="NCBI Taxonomy" id="156173"/>
    <lineage>
        <taxon>Eukaryota</taxon>
        <taxon>Haptista</taxon>
        <taxon>Haptophyta</taxon>
        <taxon>Prymnesiophyceae</taxon>
        <taxon>Prymnesiales</taxon>
        <taxon>Prymnesiaceae</taxon>
        <taxon>Haptolina</taxon>
    </lineage>
</organism>
<gene>
    <name evidence="1" type="ORF">CBRE1094_LOCUS8780</name>
</gene>
<sequence>MPPKRRSIMGDVDGVPYSHNLASGIIVVGSGLVSNDKCDTFKLNAQGKLEAQLRSRPKFMELAAVAAAVCGASTSMEAMTAMPATEVAQQQPVAQQPVALQPVAQQPMAQLPAAQQPMAQQPMATHWPEVVAAAQQATAQEATAERAVIFGGSRRQAEGRARPIW</sequence>
<name>A0A7S2G056_9EUKA</name>
<evidence type="ECO:0000313" key="1">
    <source>
        <dbReference type="EMBL" id="CAD9425269.1"/>
    </source>
</evidence>
<accession>A0A7S2G056</accession>